<keyword evidence="21" id="KW-1185">Reference proteome</keyword>
<dbReference type="GO" id="GO:0042981">
    <property type="term" value="P:regulation of apoptotic process"/>
    <property type="evidence" value="ECO:0007669"/>
    <property type="project" value="TreeGrafter"/>
</dbReference>
<dbReference type="SUPFAM" id="SSF56112">
    <property type="entry name" value="Protein kinase-like (PK-like)"/>
    <property type="match status" value="1"/>
</dbReference>
<dbReference type="Pfam" id="PF00069">
    <property type="entry name" value="Pkinase"/>
    <property type="match status" value="1"/>
</dbReference>
<evidence type="ECO:0000313" key="22">
    <source>
        <dbReference type="RefSeq" id="XP_025410904.1"/>
    </source>
</evidence>
<dbReference type="GO" id="GO:0005524">
    <property type="term" value="F:ATP binding"/>
    <property type="evidence" value="ECO:0007669"/>
    <property type="project" value="UniProtKB-KW"/>
</dbReference>
<dbReference type="PROSITE" id="PS50011">
    <property type="entry name" value="PROTEIN_KINASE_DOM"/>
    <property type="match status" value="1"/>
</dbReference>
<dbReference type="RefSeq" id="XP_025410904.1">
    <property type="nucleotide sequence ID" value="XM_025555119.1"/>
</dbReference>
<accession>A0A2S2QEE7</accession>
<sequence length="578" mass="65356">MSLRLSVNIFYRNGMALLRFRRTNDIQLLVRTRVAPRNAHTLAVNPIVSNRCSPQSSGWQNRWNLARRAFVDNLLSRVTNSLSADLRRRTARQLMYGNSRPFFALVGMSLASGNGMLTNDNQLEGVCWEIREAVGRMQKNLTVAERLILKSSLGLKQFELGSVIAKGNNAVIYEARKIEDIDNGERSKQDSSVKTYPLAIKMMFNYDAESNAMSILRAMSRETVPSRCIQHNSSKTDQQWLIGYEKNLITLPPHPNIVVMHSCFADYVPELMDSHSLYPQALPTRINPEGYGRNMSLFLVMKRYGMSLKQYLAKTKPLSIRDRIILLAQLLEAVAHMSNHNVAHRDLKTDNVLLDVSEGNDVCPTLVITDFGCCLADKTNGLNLPYKTADTDRGGNIALMAPEVVTARPGTFGYIDYSKADAWAVGAMAYEIFSGINPFYSYERGKAPLLQNSTYDEKDLPVLGSEIPLIIRTLIYSLLKKSTSKRLDASFAATVCQIYLWAPSSWYTKYVMPTSNEVLQWMLCLTTKVLCEGGAMLSTSNTKQRTYTEYQLITTFLHRSKLYEIKNALYWMQSIQQE</sequence>
<dbReference type="GO" id="GO:0046872">
    <property type="term" value="F:metal ion binding"/>
    <property type="evidence" value="ECO:0007669"/>
    <property type="project" value="UniProtKB-KW"/>
</dbReference>
<evidence type="ECO:0000256" key="18">
    <source>
        <dbReference type="ARBA" id="ARBA00048679"/>
    </source>
</evidence>
<evidence type="ECO:0000256" key="13">
    <source>
        <dbReference type="ARBA" id="ARBA00022840"/>
    </source>
</evidence>
<evidence type="ECO:0000313" key="21">
    <source>
        <dbReference type="Proteomes" id="UP000694846"/>
    </source>
</evidence>
<proteinExistence type="predicted"/>
<evidence type="ECO:0000259" key="19">
    <source>
        <dbReference type="PROSITE" id="PS50011"/>
    </source>
</evidence>
<protein>
    <recommendedName>
        <fullName evidence="5">non-specific serine/threonine protein kinase</fullName>
        <ecNumber evidence="5">2.7.11.1</ecNumber>
    </recommendedName>
</protein>
<dbReference type="PROSITE" id="PS00108">
    <property type="entry name" value="PROTEIN_KINASE_ST"/>
    <property type="match status" value="1"/>
</dbReference>
<feature type="domain" description="Protein kinase" evidence="19">
    <location>
        <begin position="158"/>
        <end position="500"/>
    </location>
</feature>
<evidence type="ECO:0000256" key="3">
    <source>
        <dbReference type="ARBA" id="ARBA00004514"/>
    </source>
</evidence>
<dbReference type="GO" id="GO:0005743">
    <property type="term" value="C:mitochondrial inner membrane"/>
    <property type="evidence" value="ECO:0007669"/>
    <property type="project" value="UniProtKB-SubCell"/>
</dbReference>
<dbReference type="GO" id="GO:0090141">
    <property type="term" value="P:positive regulation of mitochondrial fission"/>
    <property type="evidence" value="ECO:0007669"/>
    <property type="project" value="TreeGrafter"/>
</dbReference>
<dbReference type="GO" id="GO:0004674">
    <property type="term" value="F:protein serine/threonine kinase activity"/>
    <property type="evidence" value="ECO:0007669"/>
    <property type="project" value="UniProtKB-KW"/>
</dbReference>
<evidence type="ECO:0000256" key="1">
    <source>
        <dbReference type="ARBA" id="ARBA00001946"/>
    </source>
</evidence>
<dbReference type="EMBL" id="GGMS01006860">
    <property type="protein sequence ID" value="MBY76063.1"/>
    <property type="molecule type" value="Transcribed_RNA"/>
</dbReference>
<keyword evidence="14" id="KW-0460">Magnesium</keyword>
<dbReference type="InterPro" id="IPR011009">
    <property type="entry name" value="Kinase-like_dom_sf"/>
</dbReference>
<dbReference type="Proteomes" id="UP000694846">
    <property type="component" value="Unplaced"/>
</dbReference>
<evidence type="ECO:0000256" key="4">
    <source>
        <dbReference type="ARBA" id="ARBA00004572"/>
    </source>
</evidence>
<dbReference type="PANTHER" id="PTHR22972">
    <property type="entry name" value="SERINE/THREONINE PROTEIN KINASE"/>
    <property type="match status" value="1"/>
</dbReference>
<dbReference type="AlphaFoldDB" id="A0A2S2QEE7"/>
<keyword evidence="12" id="KW-0999">Mitochondrion inner membrane</keyword>
<comment type="catalytic activity">
    <reaction evidence="17">
        <text>L-threonyl-[protein] + ATP = O-phospho-L-threonyl-[protein] + ADP + H(+)</text>
        <dbReference type="Rhea" id="RHEA:46608"/>
        <dbReference type="Rhea" id="RHEA-COMP:11060"/>
        <dbReference type="Rhea" id="RHEA-COMP:11605"/>
        <dbReference type="ChEBI" id="CHEBI:15378"/>
        <dbReference type="ChEBI" id="CHEBI:30013"/>
        <dbReference type="ChEBI" id="CHEBI:30616"/>
        <dbReference type="ChEBI" id="CHEBI:61977"/>
        <dbReference type="ChEBI" id="CHEBI:456216"/>
        <dbReference type="EC" id="2.7.11.1"/>
    </reaction>
</comment>
<keyword evidence="15" id="KW-0809">Transit peptide</keyword>
<evidence type="ECO:0000256" key="12">
    <source>
        <dbReference type="ARBA" id="ARBA00022792"/>
    </source>
</evidence>
<evidence type="ECO:0000256" key="9">
    <source>
        <dbReference type="ARBA" id="ARBA00022741"/>
    </source>
</evidence>
<keyword evidence="7" id="KW-0808">Transferase</keyword>
<comment type="cofactor">
    <cofactor evidence="1">
        <name>Mg(2+)</name>
        <dbReference type="ChEBI" id="CHEBI:18420"/>
    </cofactor>
</comment>
<organism evidence="20">
    <name type="scientific">Sipha flava</name>
    <name type="common">yellow sugarcane aphid</name>
    <dbReference type="NCBI Taxonomy" id="143950"/>
    <lineage>
        <taxon>Eukaryota</taxon>
        <taxon>Metazoa</taxon>
        <taxon>Ecdysozoa</taxon>
        <taxon>Arthropoda</taxon>
        <taxon>Hexapoda</taxon>
        <taxon>Insecta</taxon>
        <taxon>Pterygota</taxon>
        <taxon>Neoptera</taxon>
        <taxon>Paraneoptera</taxon>
        <taxon>Hemiptera</taxon>
        <taxon>Sternorrhyncha</taxon>
        <taxon>Aphidomorpha</taxon>
        <taxon>Aphidoidea</taxon>
        <taxon>Aphididae</taxon>
        <taxon>Sipha</taxon>
    </lineage>
</organism>
<keyword evidence="12" id="KW-0472">Membrane</keyword>
<dbReference type="InterPro" id="IPR051511">
    <property type="entry name" value="MitoQC_Scaffold_Kinases"/>
</dbReference>
<dbReference type="GO" id="GO:0000422">
    <property type="term" value="P:autophagy of mitochondrion"/>
    <property type="evidence" value="ECO:0007669"/>
    <property type="project" value="TreeGrafter"/>
</dbReference>
<dbReference type="GO" id="GO:0005741">
    <property type="term" value="C:mitochondrial outer membrane"/>
    <property type="evidence" value="ECO:0007669"/>
    <property type="project" value="UniProtKB-SubCell"/>
</dbReference>
<evidence type="ECO:0000256" key="5">
    <source>
        <dbReference type="ARBA" id="ARBA00012513"/>
    </source>
</evidence>
<dbReference type="EC" id="2.7.11.1" evidence="5"/>
<evidence type="ECO:0000256" key="8">
    <source>
        <dbReference type="ARBA" id="ARBA00022723"/>
    </source>
</evidence>
<keyword evidence="16" id="KW-0496">Mitochondrion</keyword>
<keyword evidence="13" id="KW-0067">ATP-binding</keyword>
<keyword evidence="8" id="KW-0479">Metal-binding</keyword>
<dbReference type="SMART" id="SM00220">
    <property type="entry name" value="S_TKc"/>
    <property type="match status" value="1"/>
</dbReference>
<comment type="subcellular location">
    <subcellularLocation>
        <location evidence="3">Cytoplasm</location>
        <location evidence="3">Cytosol</location>
    </subcellularLocation>
    <subcellularLocation>
        <location evidence="2">Mitochondrion inner membrane</location>
        <topology evidence="2">Single-pass membrane protein</topology>
    </subcellularLocation>
    <subcellularLocation>
        <location evidence="4">Mitochondrion outer membrane</location>
        <topology evidence="4">Single-pass membrane protein</topology>
    </subcellularLocation>
</comment>
<keyword evidence="6" id="KW-0723">Serine/threonine-protein kinase</keyword>
<evidence type="ECO:0000313" key="20">
    <source>
        <dbReference type="EMBL" id="MBY76063.1"/>
    </source>
</evidence>
<evidence type="ECO:0000256" key="14">
    <source>
        <dbReference type="ARBA" id="ARBA00022842"/>
    </source>
</evidence>
<dbReference type="GO" id="GO:0005829">
    <property type="term" value="C:cytosol"/>
    <property type="evidence" value="ECO:0007669"/>
    <property type="project" value="UniProtKB-SubCell"/>
</dbReference>
<evidence type="ECO:0000256" key="16">
    <source>
        <dbReference type="ARBA" id="ARBA00023128"/>
    </source>
</evidence>
<comment type="catalytic activity">
    <reaction evidence="18">
        <text>L-seryl-[protein] + ATP = O-phospho-L-seryl-[protein] + ADP + H(+)</text>
        <dbReference type="Rhea" id="RHEA:17989"/>
        <dbReference type="Rhea" id="RHEA-COMP:9863"/>
        <dbReference type="Rhea" id="RHEA-COMP:11604"/>
        <dbReference type="ChEBI" id="CHEBI:15378"/>
        <dbReference type="ChEBI" id="CHEBI:29999"/>
        <dbReference type="ChEBI" id="CHEBI:30616"/>
        <dbReference type="ChEBI" id="CHEBI:83421"/>
        <dbReference type="ChEBI" id="CHEBI:456216"/>
        <dbReference type="EC" id="2.7.11.1"/>
    </reaction>
</comment>
<gene>
    <name evidence="20" type="primary">Pink1</name>
    <name evidence="22" type="synonym">LOC112683911</name>
    <name evidence="20" type="ORF">g.58359</name>
</gene>
<dbReference type="PANTHER" id="PTHR22972:SF7">
    <property type="entry name" value="SERINE_THREONINE-PROTEIN KINASE PINK1, MITOCHONDRIAL"/>
    <property type="match status" value="1"/>
</dbReference>
<evidence type="ECO:0000256" key="7">
    <source>
        <dbReference type="ARBA" id="ARBA00022679"/>
    </source>
</evidence>
<evidence type="ECO:0000256" key="2">
    <source>
        <dbReference type="ARBA" id="ARBA00004434"/>
    </source>
</evidence>
<evidence type="ECO:0000256" key="10">
    <source>
        <dbReference type="ARBA" id="ARBA00022777"/>
    </source>
</evidence>
<reference evidence="20" key="1">
    <citation type="submission" date="2018-04" db="EMBL/GenBank/DDBJ databases">
        <title>Transcriptome assembly of Sipha flava.</title>
        <authorList>
            <person name="Scully E.D."/>
            <person name="Geib S.M."/>
            <person name="Palmer N.A."/>
            <person name="Koch K."/>
            <person name="Bradshaw J."/>
            <person name="Heng-Moss T."/>
            <person name="Sarath G."/>
        </authorList>
    </citation>
    <scope>NUCLEOTIDE SEQUENCE</scope>
</reference>
<keyword evidence="11" id="KW-1000">Mitochondrion outer membrane</keyword>
<evidence type="ECO:0000256" key="15">
    <source>
        <dbReference type="ARBA" id="ARBA00022946"/>
    </source>
</evidence>
<dbReference type="InterPro" id="IPR000719">
    <property type="entry name" value="Prot_kinase_dom"/>
</dbReference>
<evidence type="ECO:0000256" key="6">
    <source>
        <dbReference type="ARBA" id="ARBA00022527"/>
    </source>
</evidence>
<dbReference type="Gene3D" id="1.10.510.10">
    <property type="entry name" value="Transferase(Phosphotransferase) domain 1"/>
    <property type="match status" value="1"/>
</dbReference>
<name>A0A2S2QEE7_9HEMI</name>
<dbReference type="OrthoDB" id="1405469at2759"/>
<dbReference type="InterPro" id="IPR008271">
    <property type="entry name" value="Ser/Thr_kinase_AS"/>
</dbReference>
<reference evidence="22" key="2">
    <citation type="submission" date="2025-04" db="UniProtKB">
        <authorList>
            <consortium name="RefSeq"/>
        </authorList>
    </citation>
    <scope>IDENTIFICATION</scope>
    <source>
        <tissue evidence="22">Whole body</tissue>
    </source>
</reference>
<evidence type="ECO:0000256" key="11">
    <source>
        <dbReference type="ARBA" id="ARBA00022787"/>
    </source>
</evidence>
<keyword evidence="9" id="KW-0547">Nucleotide-binding</keyword>
<keyword evidence="10 20" id="KW-0418">Kinase</keyword>
<evidence type="ECO:0000256" key="17">
    <source>
        <dbReference type="ARBA" id="ARBA00047899"/>
    </source>
</evidence>